<evidence type="ECO:0000256" key="2">
    <source>
        <dbReference type="ARBA" id="ARBA00004173"/>
    </source>
</evidence>
<reference evidence="12 13" key="1">
    <citation type="journal article" date="2013" name="BMC Genomics">
        <title>Reconstruction of the lipid metabolism for the microalga Monoraphidium neglectum from its genome sequence reveals characteristics suitable for biofuel production.</title>
        <authorList>
            <person name="Bogen C."/>
            <person name="Al-Dilaimi A."/>
            <person name="Albersmeier A."/>
            <person name="Wichmann J."/>
            <person name="Grundmann M."/>
            <person name="Rupp O."/>
            <person name="Lauersen K.J."/>
            <person name="Blifernez-Klassen O."/>
            <person name="Kalinowski J."/>
            <person name="Goesmann A."/>
            <person name="Mussgnug J.H."/>
            <person name="Kruse O."/>
        </authorList>
    </citation>
    <scope>NUCLEOTIDE SEQUENCE [LARGE SCALE GENOMIC DNA]</scope>
    <source>
        <strain evidence="12 13">SAG 48.87</strain>
    </source>
</reference>
<feature type="binding site" evidence="10">
    <location>
        <position position="105"/>
    </location>
    <ligand>
        <name>FAD</name>
        <dbReference type="ChEBI" id="CHEBI:57692"/>
    </ligand>
</feature>
<comment type="cofactor">
    <cofactor evidence="1 10">
        <name>FAD</name>
        <dbReference type="ChEBI" id="CHEBI:57692"/>
    </cofactor>
</comment>
<feature type="binding site" evidence="10">
    <location>
        <position position="131"/>
    </location>
    <ligand>
        <name>FAD</name>
        <dbReference type="ChEBI" id="CHEBI:57692"/>
    </ligand>
</feature>
<dbReference type="RefSeq" id="XP_013892619.1">
    <property type="nucleotide sequence ID" value="XM_014037165.1"/>
</dbReference>
<evidence type="ECO:0000256" key="8">
    <source>
        <dbReference type="ARBA" id="ARBA00023027"/>
    </source>
</evidence>
<gene>
    <name evidence="12" type="ORF">MNEG_14363</name>
</gene>
<keyword evidence="8" id="KW-0520">NAD</keyword>
<comment type="similarity">
    <text evidence="3">Belongs to the flavoprotein pyridine nucleotide cytochrome reductase family.</text>
</comment>
<evidence type="ECO:0000256" key="1">
    <source>
        <dbReference type="ARBA" id="ARBA00001974"/>
    </source>
</evidence>
<feature type="binding site" evidence="10">
    <location>
        <position position="106"/>
    </location>
    <ligand>
        <name>FAD</name>
        <dbReference type="ChEBI" id="CHEBI:57692"/>
    </ligand>
</feature>
<feature type="binding site" evidence="10">
    <location>
        <position position="132"/>
    </location>
    <ligand>
        <name>FAD</name>
        <dbReference type="ChEBI" id="CHEBI:57692"/>
    </ligand>
</feature>
<evidence type="ECO:0000259" key="11">
    <source>
        <dbReference type="PROSITE" id="PS51384"/>
    </source>
</evidence>
<dbReference type="InterPro" id="IPR017938">
    <property type="entry name" value="Riboflavin_synthase-like_b-brl"/>
</dbReference>
<dbReference type="EC" id="1.6.2.2" evidence="4"/>
<keyword evidence="6 10" id="KW-0274">FAD</keyword>
<dbReference type="PANTHER" id="PTHR19370:SF171">
    <property type="entry name" value="NADH-CYTOCHROME B5 REDUCTASE 2"/>
    <property type="match status" value="1"/>
</dbReference>
<accession>A0A0D2LPC4</accession>
<evidence type="ECO:0000313" key="13">
    <source>
        <dbReference type="Proteomes" id="UP000054498"/>
    </source>
</evidence>
<feature type="binding site" evidence="10">
    <location>
        <position position="107"/>
    </location>
    <ligand>
        <name>FAD</name>
        <dbReference type="ChEBI" id="CHEBI:57692"/>
    </ligand>
</feature>
<dbReference type="CDD" id="cd06183">
    <property type="entry name" value="cyt_b5_reduct_like"/>
    <property type="match status" value="1"/>
</dbReference>
<evidence type="ECO:0000256" key="9">
    <source>
        <dbReference type="ARBA" id="ARBA00023128"/>
    </source>
</evidence>
<evidence type="ECO:0000256" key="4">
    <source>
        <dbReference type="ARBA" id="ARBA00012011"/>
    </source>
</evidence>
<dbReference type="EMBL" id="KK104648">
    <property type="protein sequence ID" value="KIY93599.1"/>
    <property type="molecule type" value="Genomic_DNA"/>
</dbReference>
<evidence type="ECO:0000256" key="7">
    <source>
        <dbReference type="ARBA" id="ARBA00023002"/>
    </source>
</evidence>
<evidence type="ECO:0000256" key="5">
    <source>
        <dbReference type="ARBA" id="ARBA00022630"/>
    </source>
</evidence>
<dbReference type="InterPro" id="IPR001834">
    <property type="entry name" value="CBR-like"/>
</dbReference>
<dbReference type="InterPro" id="IPR008333">
    <property type="entry name" value="Cbr1-like_FAD-bd_dom"/>
</dbReference>
<name>A0A0D2LPC4_9CHLO</name>
<dbReference type="KEGG" id="mng:MNEG_14363"/>
<dbReference type="GeneID" id="25731918"/>
<feature type="binding site" evidence="10">
    <location>
        <position position="130"/>
    </location>
    <ligand>
        <name>FAD</name>
        <dbReference type="ChEBI" id="CHEBI:57692"/>
    </ligand>
</feature>
<dbReference type="GO" id="GO:0005739">
    <property type="term" value="C:mitochondrion"/>
    <property type="evidence" value="ECO:0007669"/>
    <property type="project" value="UniProtKB-SubCell"/>
</dbReference>
<evidence type="ECO:0000256" key="6">
    <source>
        <dbReference type="ARBA" id="ARBA00022827"/>
    </source>
</evidence>
<sequence>MALRQAARYVVPLGVAAGAAYFAAANQQQLAPFCAAADSQGPALDPSEWRPLKLVSKQKLTHNSFQLKFALPDSQQEVGLPVASCLLVKAPIQGPGDEKPKVVIRPYTPISPPDAKGYLELAIKAYSEGKMSKHLGSLQARDRCGADAFCFVGDTLDFKG</sequence>
<dbReference type="AlphaFoldDB" id="A0A0D2LPC4"/>
<keyword evidence="7 12" id="KW-0560">Oxidoreductase</keyword>
<dbReference type="PANTHER" id="PTHR19370">
    <property type="entry name" value="NADH-CYTOCHROME B5 REDUCTASE"/>
    <property type="match status" value="1"/>
</dbReference>
<feature type="domain" description="FAD-binding FR-type" evidence="11">
    <location>
        <begin position="47"/>
        <end position="160"/>
    </location>
</feature>
<dbReference type="Proteomes" id="UP000054498">
    <property type="component" value="Unassembled WGS sequence"/>
</dbReference>
<dbReference type="SUPFAM" id="SSF63380">
    <property type="entry name" value="Riboflavin synthase domain-like"/>
    <property type="match status" value="1"/>
</dbReference>
<organism evidence="12 13">
    <name type="scientific">Monoraphidium neglectum</name>
    <dbReference type="NCBI Taxonomy" id="145388"/>
    <lineage>
        <taxon>Eukaryota</taxon>
        <taxon>Viridiplantae</taxon>
        <taxon>Chlorophyta</taxon>
        <taxon>core chlorophytes</taxon>
        <taxon>Chlorophyceae</taxon>
        <taxon>CS clade</taxon>
        <taxon>Sphaeropleales</taxon>
        <taxon>Selenastraceae</taxon>
        <taxon>Monoraphidium</taxon>
    </lineage>
</organism>
<proteinExistence type="inferred from homology"/>
<evidence type="ECO:0000256" key="10">
    <source>
        <dbReference type="PIRSR" id="PIRSR601834-1"/>
    </source>
</evidence>
<evidence type="ECO:0000256" key="3">
    <source>
        <dbReference type="ARBA" id="ARBA00006105"/>
    </source>
</evidence>
<evidence type="ECO:0000313" key="12">
    <source>
        <dbReference type="EMBL" id="KIY93599.1"/>
    </source>
</evidence>
<dbReference type="GO" id="GO:0090524">
    <property type="term" value="F:cytochrome-b5 reductase activity, acting on NADH"/>
    <property type="evidence" value="ECO:0007669"/>
    <property type="project" value="UniProtKB-EC"/>
</dbReference>
<dbReference type="InterPro" id="IPR017927">
    <property type="entry name" value="FAD-bd_FR_type"/>
</dbReference>
<dbReference type="STRING" id="145388.A0A0D2LPC4"/>
<keyword evidence="13" id="KW-1185">Reference proteome</keyword>
<keyword evidence="5 10" id="KW-0285">Flavoprotein</keyword>
<dbReference type="Gene3D" id="2.40.30.10">
    <property type="entry name" value="Translation factors"/>
    <property type="match status" value="1"/>
</dbReference>
<feature type="binding site" evidence="10">
    <location>
        <position position="124"/>
    </location>
    <ligand>
        <name>FAD</name>
        <dbReference type="ChEBI" id="CHEBI:57692"/>
    </ligand>
</feature>
<protein>
    <recommendedName>
        <fullName evidence="4">cytochrome-b5 reductase</fullName>
        <ecNumber evidence="4">1.6.2.2</ecNumber>
    </recommendedName>
</protein>
<comment type="subcellular location">
    <subcellularLocation>
        <location evidence="2">Mitochondrion</location>
    </subcellularLocation>
</comment>
<dbReference type="OrthoDB" id="432685at2759"/>
<dbReference type="PROSITE" id="PS51384">
    <property type="entry name" value="FAD_FR"/>
    <property type="match status" value="1"/>
</dbReference>
<dbReference type="Pfam" id="PF00970">
    <property type="entry name" value="FAD_binding_6"/>
    <property type="match status" value="1"/>
</dbReference>
<dbReference type="FunFam" id="2.40.30.10:FF:000032">
    <property type="entry name" value="NADH-cytochrome b5 reductase"/>
    <property type="match status" value="1"/>
</dbReference>
<keyword evidence="9" id="KW-0496">Mitochondrion</keyword>